<keyword evidence="3" id="KW-1185">Reference proteome</keyword>
<comment type="caution">
    <text evidence="2">The sequence shown here is derived from an EMBL/GenBank/DDBJ whole genome shotgun (WGS) entry which is preliminary data.</text>
</comment>
<dbReference type="EMBL" id="JAXAFO010000001">
    <property type="protein sequence ID" value="MDX6847800.1"/>
    <property type="molecule type" value="Genomic_DNA"/>
</dbReference>
<dbReference type="PANTHER" id="PTHR36444:SF2">
    <property type="entry name" value="TRANSCRIPTIONAL REGULATOR PROTEIN YOBU-RELATED"/>
    <property type="match status" value="1"/>
</dbReference>
<dbReference type="Gene3D" id="3.20.80.10">
    <property type="entry name" value="Regulatory factor, effector binding domain"/>
    <property type="match status" value="1"/>
</dbReference>
<reference evidence="2 3" key="1">
    <citation type="submission" date="2023-11" db="EMBL/GenBank/DDBJ databases">
        <title>Gilvimarinus fulvus sp. nov., isolated from the surface of Kelp.</title>
        <authorList>
            <person name="Sun Y.Y."/>
            <person name="Gong Y."/>
            <person name="Du Z.J."/>
        </authorList>
    </citation>
    <scope>NUCLEOTIDE SEQUENCE [LARGE SCALE GENOMIC DNA]</scope>
    <source>
        <strain evidence="2 3">SDUM040013</strain>
    </source>
</reference>
<evidence type="ECO:0000313" key="2">
    <source>
        <dbReference type="EMBL" id="MDX6847800.1"/>
    </source>
</evidence>
<dbReference type="InterPro" id="IPR029442">
    <property type="entry name" value="GyrI-like"/>
</dbReference>
<feature type="domain" description="AraC effector-binding" evidence="1">
    <location>
        <begin position="1"/>
        <end position="156"/>
    </location>
</feature>
<proteinExistence type="predicted"/>
<dbReference type="InterPro" id="IPR010499">
    <property type="entry name" value="AraC_E-bd"/>
</dbReference>
<evidence type="ECO:0000313" key="3">
    <source>
        <dbReference type="Proteomes" id="UP001273505"/>
    </source>
</evidence>
<dbReference type="Proteomes" id="UP001273505">
    <property type="component" value="Unassembled WGS sequence"/>
</dbReference>
<dbReference type="SMART" id="SM00871">
    <property type="entry name" value="AraC_E_bind"/>
    <property type="match status" value="1"/>
</dbReference>
<protein>
    <submittedName>
        <fullName evidence="2">GyrI-like domain-containing protein</fullName>
    </submittedName>
</protein>
<name>A0ABU4RSD3_9GAMM</name>
<dbReference type="Pfam" id="PF06445">
    <property type="entry name" value="GyrI-like"/>
    <property type="match status" value="1"/>
</dbReference>
<accession>A0ABU4RSD3</accession>
<dbReference type="RefSeq" id="WP_302724402.1">
    <property type="nucleotide sequence ID" value="NZ_JAULRU010000797.1"/>
</dbReference>
<dbReference type="InterPro" id="IPR011256">
    <property type="entry name" value="Reg_factor_effector_dom_sf"/>
</dbReference>
<organism evidence="2 3">
    <name type="scientific">Gilvimarinus gilvus</name>
    <dbReference type="NCBI Taxonomy" id="3058038"/>
    <lineage>
        <taxon>Bacteria</taxon>
        <taxon>Pseudomonadati</taxon>
        <taxon>Pseudomonadota</taxon>
        <taxon>Gammaproteobacteria</taxon>
        <taxon>Cellvibrionales</taxon>
        <taxon>Cellvibrionaceae</taxon>
        <taxon>Gilvimarinus</taxon>
    </lineage>
</organism>
<gene>
    <name evidence="2" type="ORF">SCD92_00420</name>
</gene>
<dbReference type="SUPFAM" id="SSF55136">
    <property type="entry name" value="Probable bacterial effector-binding domain"/>
    <property type="match status" value="1"/>
</dbReference>
<dbReference type="PANTHER" id="PTHR36444">
    <property type="entry name" value="TRANSCRIPTIONAL REGULATOR PROTEIN YOBU-RELATED"/>
    <property type="match status" value="1"/>
</dbReference>
<dbReference type="InterPro" id="IPR053182">
    <property type="entry name" value="YobU-like_regulator"/>
</dbReference>
<evidence type="ECO:0000259" key="1">
    <source>
        <dbReference type="SMART" id="SM00871"/>
    </source>
</evidence>
<sequence length="160" mass="17911">MKPKFVNLDSLNIVGVQVAGSPADGSFGKTWPVLFERNSELPSKVGMDVAYGVQSYSKELMKQGQWKYTAGLEVSKTDNIPDGMELISVPSNQYAVFEYKGVVGPELGELFQNIYKQWLPNSGYELAGEYDFERYDSRFKGPANPESVLDIYVPVKKPRI</sequence>